<evidence type="ECO:0000256" key="6">
    <source>
        <dbReference type="ARBA" id="ARBA00023002"/>
    </source>
</evidence>
<dbReference type="InterPro" id="IPR036188">
    <property type="entry name" value="FAD/NAD-bd_sf"/>
</dbReference>
<comment type="cofactor">
    <cofactor evidence="1">
        <name>FAD</name>
        <dbReference type="ChEBI" id="CHEBI:57692"/>
    </cofactor>
</comment>
<evidence type="ECO:0000313" key="9">
    <source>
        <dbReference type="EMBL" id="GAH46527.1"/>
    </source>
</evidence>
<accession>X1FNK0</accession>
<reference evidence="9" key="1">
    <citation type="journal article" date="2014" name="Front. Microbiol.">
        <title>High frequency of phylogenetically diverse reductive dehalogenase-homologous genes in deep subseafloor sedimentary metagenomes.</title>
        <authorList>
            <person name="Kawai M."/>
            <person name="Futagami T."/>
            <person name="Toyoda A."/>
            <person name="Takaki Y."/>
            <person name="Nishi S."/>
            <person name="Hori S."/>
            <person name="Arai W."/>
            <person name="Tsubouchi T."/>
            <person name="Morono Y."/>
            <person name="Uchiyama I."/>
            <person name="Ito T."/>
            <person name="Fujiyama A."/>
            <person name="Inagaki F."/>
            <person name="Takami H."/>
        </authorList>
    </citation>
    <scope>NUCLEOTIDE SEQUENCE</scope>
    <source>
        <strain evidence="9">Expedition CK06-06</strain>
    </source>
</reference>
<gene>
    <name evidence="9" type="ORF">S03H2_14997</name>
</gene>
<evidence type="ECO:0000256" key="1">
    <source>
        <dbReference type="ARBA" id="ARBA00001974"/>
    </source>
</evidence>
<feature type="region of interest" description="Disordered" evidence="8">
    <location>
        <begin position="1"/>
        <end position="26"/>
    </location>
</feature>
<evidence type="ECO:0000256" key="5">
    <source>
        <dbReference type="ARBA" id="ARBA00022857"/>
    </source>
</evidence>
<evidence type="ECO:0000256" key="2">
    <source>
        <dbReference type="ARBA" id="ARBA00010139"/>
    </source>
</evidence>
<proteinExistence type="inferred from homology"/>
<comment type="similarity">
    <text evidence="2">Belongs to the FAD-binding monooxygenase family.</text>
</comment>
<evidence type="ECO:0008006" key="10">
    <source>
        <dbReference type="Google" id="ProtNLM"/>
    </source>
</evidence>
<dbReference type="SUPFAM" id="SSF51905">
    <property type="entry name" value="FAD/NAD(P)-binding domain"/>
    <property type="match status" value="1"/>
</dbReference>
<evidence type="ECO:0000256" key="7">
    <source>
        <dbReference type="ARBA" id="ARBA00023033"/>
    </source>
</evidence>
<organism evidence="9">
    <name type="scientific">marine sediment metagenome</name>
    <dbReference type="NCBI Taxonomy" id="412755"/>
    <lineage>
        <taxon>unclassified sequences</taxon>
        <taxon>metagenomes</taxon>
        <taxon>ecological metagenomes</taxon>
    </lineage>
</organism>
<keyword evidence="7" id="KW-0503">Monooxygenase</keyword>
<evidence type="ECO:0000256" key="8">
    <source>
        <dbReference type="SAM" id="MobiDB-lite"/>
    </source>
</evidence>
<dbReference type="PANTHER" id="PTHR43098">
    <property type="entry name" value="L-ORNITHINE N(5)-MONOOXYGENASE-RELATED"/>
    <property type="match status" value="1"/>
</dbReference>
<keyword evidence="5" id="KW-0521">NADP</keyword>
<dbReference type="EMBL" id="BARU01007611">
    <property type="protein sequence ID" value="GAH46527.1"/>
    <property type="molecule type" value="Genomic_DNA"/>
</dbReference>
<comment type="caution">
    <text evidence="9">The sequence shown here is derived from an EMBL/GenBank/DDBJ whole genome shotgun (WGS) entry which is preliminary data.</text>
</comment>
<dbReference type="InterPro" id="IPR050775">
    <property type="entry name" value="FAD-binding_Monooxygenases"/>
</dbReference>
<dbReference type="Gene3D" id="3.50.50.60">
    <property type="entry name" value="FAD/NAD(P)-binding domain"/>
    <property type="match status" value="1"/>
</dbReference>
<sequence>RRRKAAYAPAGTPHTSNAKPAAETDPRERIEALWERWTQGGVLFSKTFPDQLTDLATNDVARRFAESRIRDIVNDPPIAEDLIPTDHPIGTKRICTDAGYYETFNRENTRLVNLRREPIEEISSDAVHTGAAAYHCDVLVFATGFDAMTGALTRIDPVGPAGHRLSDLWSDGPLTFLGMMVPRLPNLFSFGGPGSPSVLANMVLHAEVQVDWVLELVEAATARGVDEVEPRRDAAEEWTAHVAEVAEHILFPRAQSSWYLGANIDGKKRVFMPYVGGFGVYRGNCDEVAERGYPGLVFTTR</sequence>
<evidence type="ECO:0000256" key="4">
    <source>
        <dbReference type="ARBA" id="ARBA00022827"/>
    </source>
</evidence>
<evidence type="ECO:0000256" key="3">
    <source>
        <dbReference type="ARBA" id="ARBA00022630"/>
    </source>
</evidence>
<keyword evidence="3" id="KW-0285">Flavoprotein</keyword>
<keyword evidence="4" id="KW-0274">FAD</keyword>
<dbReference type="GO" id="GO:0004497">
    <property type="term" value="F:monooxygenase activity"/>
    <property type="evidence" value="ECO:0007669"/>
    <property type="project" value="UniProtKB-KW"/>
</dbReference>
<protein>
    <recommendedName>
        <fullName evidence="10">Cyclohexanone monooxygenase</fullName>
    </recommendedName>
</protein>
<feature type="non-terminal residue" evidence="9">
    <location>
        <position position="1"/>
    </location>
</feature>
<dbReference type="PANTHER" id="PTHR43098:SF3">
    <property type="entry name" value="L-ORNITHINE N(5)-MONOOXYGENASE-RELATED"/>
    <property type="match status" value="1"/>
</dbReference>
<keyword evidence="6" id="KW-0560">Oxidoreductase</keyword>
<dbReference type="AlphaFoldDB" id="X1FNK0"/>
<name>X1FNK0_9ZZZZ</name>